<dbReference type="Proteomes" id="UP001187415">
    <property type="component" value="Unassembled WGS sequence"/>
</dbReference>
<comment type="caution">
    <text evidence="2">The sequence shown here is derived from an EMBL/GenBank/DDBJ whole genome shotgun (WGS) entry which is preliminary data.</text>
</comment>
<evidence type="ECO:0000256" key="1">
    <source>
        <dbReference type="SAM" id="MobiDB-lite"/>
    </source>
</evidence>
<dbReference type="AlphaFoldDB" id="A0AA88MRP5"/>
<reference evidence="2" key="1">
    <citation type="submission" date="2023-07" db="EMBL/GenBank/DDBJ databases">
        <title>Chromosome-level Genome Assembly of Striped Snakehead (Channa striata).</title>
        <authorList>
            <person name="Liu H."/>
        </authorList>
    </citation>
    <scope>NUCLEOTIDE SEQUENCE</scope>
    <source>
        <strain evidence="2">Gz</strain>
        <tissue evidence="2">Muscle</tissue>
    </source>
</reference>
<dbReference type="EMBL" id="JAUPFM010000009">
    <property type="protein sequence ID" value="KAK2841878.1"/>
    <property type="molecule type" value="Genomic_DNA"/>
</dbReference>
<gene>
    <name evidence="2" type="ORF">Q5P01_012078</name>
</gene>
<evidence type="ECO:0000313" key="3">
    <source>
        <dbReference type="Proteomes" id="UP001187415"/>
    </source>
</evidence>
<sequence length="189" mass="20857">MSDKENAAHFSTSPRVRTQPRGGRAGLTAARRETTKRRKRARAFGGLSGCQQVDAEFFSERQSTSSSTCILPFNSATRIHPISRSPWLPKALITEGPGRSNRHLPPSSTFSFSSSPWISSVLSTHSPSPNPITSALESSLRRTTSPTLLFFEQQAPLPPALHRPRVSGCFFPYGEPSSRQAAMYRRLSR</sequence>
<evidence type="ECO:0000313" key="2">
    <source>
        <dbReference type="EMBL" id="KAK2841878.1"/>
    </source>
</evidence>
<accession>A0AA88MRP5</accession>
<feature type="region of interest" description="Disordered" evidence="1">
    <location>
        <begin position="1"/>
        <end position="44"/>
    </location>
</feature>
<proteinExistence type="predicted"/>
<organism evidence="2 3">
    <name type="scientific">Channa striata</name>
    <name type="common">Snakehead murrel</name>
    <name type="synonym">Ophicephalus striatus</name>
    <dbReference type="NCBI Taxonomy" id="64152"/>
    <lineage>
        <taxon>Eukaryota</taxon>
        <taxon>Metazoa</taxon>
        <taxon>Chordata</taxon>
        <taxon>Craniata</taxon>
        <taxon>Vertebrata</taxon>
        <taxon>Euteleostomi</taxon>
        <taxon>Actinopterygii</taxon>
        <taxon>Neopterygii</taxon>
        <taxon>Teleostei</taxon>
        <taxon>Neoteleostei</taxon>
        <taxon>Acanthomorphata</taxon>
        <taxon>Anabantaria</taxon>
        <taxon>Anabantiformes</taxon>
        <taxon>Channoidei</taxon>
        <taxon>Channidae</taxon>
        <taxon>Channa</taxon>
    </lineage>
</organism>
<protein>
    <submittedName>
        <fullName evidence="2">Uncharacterized protein</fullName>
    </submittedName>
</protein>
<keyword evidence="3" id="KW-1185">Reference proteome</keyword>
<name>A0AA88MRP5_CHASR</name>